<proteinExistence type="predicted"/>
<gene>
    <name evidence="1" type="ORF">L2E82_46993</name>
</gene>
<dbReference type="Proteomes" id="UP001055811">
    <property type="component" value="Linkage Group LG09"/>
</dbReference>
<keyword evidence="2" id="KW-1185">Reference proteome</keyword>
<sequence>MLSQSHFVSQDTRSRSSLYTNYRTCCSLSSPSSTLALAKSRRIVSMTTRRSTLLDGIGAVTGVEHSGSKLDHFAIIANKLADAASDVIRKYFRKRFEIVDKEDLSPVTIADRAVEEAMISIIRESLPSHAM</sequence>
<evidence type="ECO:0000313" key="2">
    <source>
        <dbReference type="Proteomes" id="UP001055811"/>
    </source>
</evidence>
<comment type="caution">
    <text evidence="1">The sequence shown here is derived from an EMBL/GenBank/DDBJ whole genome shotgun (WGS) entry which is preliminary data.</text>
</comment>
<dbReference type="EMBL" id="CM042017">
    <property type="protein sequence ID" value="KAI3689045.1"/>
    <property type="molecule type" value="Genomic_DNA"/>
</dbReference>
<reference evidence="1 2" key="2">
    <citation type="journal article" date="2022" name="Mol. Ecol. Resour.">
        <title>The genomes of chicory, endive, great burdock and yacon provide insights into Asteraceae paleo-polyploidization history and plant inulin production.</title>
        <authorList>
            <person name="Fan W."/>
            <person name="Wang S."/>
            <person name="Wang H."/>
            <person name="Wang A."/>
            <person name="Jiang F."/>
            <person name="Liu H."/>
            <person name="Zhao H."/>
            <person name="Xu D."/>
            <person name="Zhang Y."/>
        </authorList>
    </citation>
    <scope>NUCLEOTIDE SEQUENCE [LARGE SCALE GENOMIC DNA]</scope>
    <source>
        <strain evidence="2">cv. Punajuju</strain>
        <tissue evidence="1">Leaves</tissue>
    </source>
</reference>
<protein>
    <submittedName>
        <fullName evidence="1">Uncharacterized protein</fullName>
    </submittedName>
</protein>
<name>A0ACB8YU81_CICIN</name>
<evidence type="ECO:0000313" key="1">
    <source>
        <dbReference type="EMBL" id="KAI3689045.1"/>
    </source>
</evidence>
<reference evidence="2" key="1">
    <citation type="journal article" date="2022" name="Mol. Ecol. Resour.">
        <title>The genomes of chicory, endive, great burdock and yacon provide insights into Asteraceae palaeo-polyploidization history and plant inulin production.</title>
        <authorList>
            <person name="Fan W."/>
            <person name="Wang S."/>
            <person name="Wang H."/>
            <person name="Wang A."/>
            <person name="Jiang F."/>
            <person name="Liu H."/>
            <person name="Zhao H."/>
            <person name="Xu D."/>
            <person name="Zhang Y."/>
        </authorList>
    </citation>
    <scope>NUCLEOTIDE SEQUENCE [LARGE SCALE GENOMIC DNA]</scope>
    <source>
        <strain evidence="2">cv. Punajuju</strain>
    </source>
</reference>
<organism evidence="1 2">
    <name type="scientific">Cichorium intybus</name>
    <name type="common">Chicory</name>
    <dbReference type="NCBI Taxonomy" id="13427"/>
    <lineage>
        <taxon>Eukaryota</taxon>
        <taxon>Viridiplantae</taxon>
        <taxon>Streptophyta</taxon>
        <taxon>Embryophyta</taxon>
        <taxon>Tracheophyta</taxon>
        <taxon>Spermatophyta</taxon>
        <taxon>Magnoliopsida</taxon>
        <taxon>eudicotyledons</taxon>
        <taxon>Gunneridae</taxon>
        <taxon>Pentapetalae</taxon>
        <taxon>asterids</taxon>
        <taxon>campanulids</taxon>
        <taxon>Asterales</taxon>
        <taxon>Asteraceae</taxon>
        <taxon>Cichorioideae</taxon>
        <taxon>Cichorieae</taxon>
        <taxon>Cichoriinae</taxon>
        <taxon>Cichorium</taxon>
    </lineage>
</organism>
<accession>A0ACB8YU81</accession>